<reference evidence="5" key="1">
    <citation type="journal article" date="2019" name="Int. J. Syst. Evol. Microbiol.">
        <title>The Global Catalogue of Microorganisms (GCM) 10K type strain sequencing project: providing services to taxonomists for standard genome sequencing and annotation.</title>
        <authorList>
            <consortium name="The Broad Institute Genomics Platform"/>
            <consortium name="The Broad Institute Genome Sequencing Center for Infectious Disease"/>
            <person name="Wu L."/>
            <person name="Ma J."/>
        </authorList>
    </citation>
    <scope>NUCLEOTIDE SEQUENCE [LARGE SCALE GENOMIC DNA]</scope>
    <source>
        <strain evidence="5">JCM 9918</strain>
    </source>
</reference>
<comment type="caution">
    <text evidence="4">The sequence shown here is derived from an EMBL/GenBank/DDBJ whole genome shotgun (WGS) entry which is preliminary data.</text>
</comment>
<protein>
    <submittedName>
        <fullName evidence="4">Nucleoside hydrolase-like domain-containing protein</fullName>
    </submittedName>
</protein>
<dbReference type="EMBL" id="JBHSNZ010000076">
    <property type="protein sequence ID" value="MFC5813363.1"/>
    <property type="molecule type" value="Genomic_DNA"/>
</dbReference>
<evidence type="ECO:0000313" key="4">
    <source>
        <dbReference type="EMBL" id="MFC5813363.1"/>
    </source>
</evidence>
<organism evidence="4 5">
    <name type="scientific">Streptomyces heilongjiangensis</name>
    <dbReference type="NCBI Taxonomy" id="945052"/>
    <lineage>
        <taxon>Bacteria</taxon>
        <taxon>Bacillati</taxon>
        <taxon>Actinomycetota</taxon>
        <taxon>Actinomycetes</taxon>
        <taxon>Kitasatosporales</taxon>
        <taxon>Streptomycetaceae</taxon>
        <taxon>Streptomyces</taxon>
    </lineage>
</organism>
<evidence type="ECO:0000259" key="3">
    <source>
        <dbReference type="Pfam" id="PF21027"/>
    </source>
</evidence>
<dbReference type="Pfam" id="PF07632">
    <property type="entry name" value="Sde182_NH-like"/>
    <property type="match status" value="1"/>
</dbReference>
<dbReference type="InterPro" id="IPR013783">
    <property type="entry name" value="Ig-like_fold"/>
</dbReference>
<gene>
    <name evidence="4" type="ORF">ACFQGO_38720</name>
</gene>
<feature type="region of interest" description="Disordered" evidence="1">
    <location>
        <begin position="1"/>
        <end position="20"/>
    </location>
</feature>
<dbReference type="InterPro" id="IPR011483">
    <property type="entry name" value="Sde182_NH-like"/>
</dbReference>
<evidence type="ECO:0000313" key="5">
    <source>
        <dbReference type="Proteomes" id="UP001596112"/>
    </source>
</evidence>
<accession>A0ABW1BL86</accession>
<feature type="domain" description="Cellulose-binding Sde182 nucleoside hydrolase-like" evidence="2">
    <location>
        <begin position="90"/>
        <end position="370"/>
    </location>
</feature>
<feature type="region of interest" description="Disordered" evidence="1">
    <location>
        <begin position="381"/>
        <end position="409"/>
    </location>
</feature>
<dbReference type="RefSeq" id="WP_380970094.1">
    <property type="nucleotide sequence ID" value="NZ_JBHSNZ010000076.1"/>
</dbReference>
<dbReference type="Gene3D" id="2.60.40.10">
    <property type="entry name" value="Immunoglobulins"/>
    <property type="match status" value="1"/>
</dbReference>
<dbReference type="Gene3D" id="3.90.245.10">
    <property type="entry name" value="Ribonucleoside hydrolase-like"/>
    <property type="match status" value="1"/>
</dbReference>
<name>A0ABW1BL86_9ACTN</name>
<proteinExistence type="predicted"/>
<feature type="domain" description="Cellulose-binding Sde182 C-terminal" evidence="3">
    <location>
        <begin position="456"/>
        <end position="536"/>
    </location>
</feature>
<dbReference type="InterPro" id="IPR048527">
    <property type="entry name" value="Sde182_C"/>
</dbReference>
<evidence type="ECO:0000256" key="1">
    <source>
        <dbReference type="SAM" id="MobiDB-lite"/>
    </source>
</evidence>
<evidence type="ECO:0000259" key="2">
    <source>
        <dbReference type="Pfam" id="PF07632"/>
    </source>
</evidence>
<feature type="compositionally biased region" description="Basic and acidic residues" evidence="1">
    <location>
        <begin position="392"/>
        <end position="405"/>
    </location>
</feature>
<dbReference type="InterPro" id="IPR036452">
    <property type="entry name" value="Ribo_hydro-like"/>
</dbReference>
<dbReference type="Proteomes" id="UP001596112">
    <property type="component" value="Unassembled WGS sequence"/>
</dbReference>
<sequence>MSSTDLEERENMRIPFSQESRNDTVNGAWAAGRRRRTRGALPAILTTLAALLSVGPAHANTPQAGGCDAAGSAEAAVLARAAHLTTPRPRVIVTTDGEIDDKASFHRFLLYTDEFDVQGLVYNSSRFHWAGNGSTIPSHGNWAGTTWMTDMLRGGYAQVYPNLVRHDPRYPTPARLASVVRVGNIENVGEMDKDTPGSDLIRQKLLDDRPGPLWLDTWGGTNTVARALKSIEDQYSGTAAWPEVQRKVSQKALVYIILDQDTTYKNYIAKNWPDVRVIMNNDQFQPMAYKWKSRVPASQLPYYQGPWMTENIVKGPLNQDYPVGPRRAGGSDFEEGEFVSEGDSPSFTHHIANGLRSAEDPTYGGWGGRFTRVKPHTWTDLPSYLGEAGNQVRDRNPETGTDDRSYPQARWTGDLQNDFAARVAWTTASDHRQANHAPVASVPPGRLDIRVKPGQTVRLRATAADPDRDAVTCKWWQYREAGTYPGSVAIGRSDTLHPSFTVPADAQPGQTIHLILQVTDEGTPPLTGYQRVIATVK</sequence>
<dbReference type="Pfam" id="PF21027">
    <property type="entry name" value="Sde0182_C"/>
    <property type="match status" value="1"/>
</dbReference>
<keyword evidence="5" id="KW-1185">Reference proteome</keyword>